<evidence type="ECO:0000313" key="6">
    <source>
        <dbReference type="EMBL" id="ETS76866.1"/>
    </source>
</evidence>
<dbReference type="GO" id="GO:0008047">
    <property type="term" value="F:enzyme activator activity"/>
    <property type="evidence" value="ECO:0007669"/>
    <property type="project" value="InterPro"/>
</dbReference>
<feature type="region of interest" description="Disordered" evidence="5">
    <location>
        <begin position="1"/>
        <end position="33"/>
    </location>
</feature>
<dbReference type="STRING" id="1229662.W3WVK0"/>
<comment type="subcellular location">
    <subcellularLocation>
        <location evidence="1">Cytoplasm</location>
    </subcellularLocation>
</comment>
<evidence type="ECO:0000256" key="5">
    <source>
        <dbReference type="SAM" id="MobiDB-lite"/>
    </source>
</evidence>
<dbReference type="KEGG" id="pfy:PFICI_10740"/>
<keyword evidence="7" id="KW-1185">Reference proteome</keyword>
<dbReference type="Pfam" id="PF06058">
    <property type="entry name" value="DCP1"/>
    <property type="match status" value="1"/>
</dbReference>
<evidence type="ECO:0000256" key="3">
    <source>
        <dbReference type="ARBA" id="ARBA00022490"/>
    </source>
</evidence>
<dbReference type="OrthoDB" id="255837at2759"/>
<dbReference type="EMBL" id="KI912116">
    <property type="protein sequence ID" value="ETS76866.1"/>
    <property type="molecule type" value="Genomic_DNA"/>
</dbReference>
<organism evidence="6 7">
    <name type="scientific">Pestalotiopsis fici (strain W106-1 / CGMCC3.15140)</name>
    <dbReference type="NCBI Taxonomy" id="1229662"/>
    <lineage>
        <taxon>Eukaryota</taxon>
        <taxon>Fungi</taxon>
        <taxon>Dikarya</taxon>
        <taxon>Ascomycota</taxon>
        <taxon>Pezizomycotina</taxon>
        <taxon>Sordariomycetes</taxon>
        <taxon>Xylariomycetidae</taxon>
        <taxon>Amphisphaeriales</taxon>
        <taxon>Sporocadaceae</taxon>
        <taxon>Pestalotiopsis</taxon>
    </lineage>
</organism>
<gene>
    <name evidence="6" type="ORF">PFICI_10740</name>
</gene>
<dbReference type="HOGENOM" id="CLU_058649_2_0_1"/>
<evidence type="ECO:0000256" key="1">
    <source>
        <dbReference type="ARBA" id="ARBA00004496"/>
    </source>
</evidence>
<evidence type="ECO:0000313" key="7">
    <source>
        <dbReference type="Proteomes" id="UP000030651"/>
    </source>
</evidence>
<sequence>MSSTPRRKRHHQQNNSANHAHPPSQAHQRTRSQHLAAQAAVSANQITSDYESDTASYMAAHAALPNPALAQRSNDEINITVLRRYIPSLTQIYSIASNAVVYAYDSTSDVAGFEKANIEGPLFTCQLNSSEVQNSVFILNRKSTDNLRLDLATVTNFEQSGDMLYIETMGSNGEPKVWGLYIHDSSDNRRETHTSAILRLWHATKEALVLQAQMMQQSLQQGGGRQININDLLKR</sequence>
<dbReference type="InterPro" id="IPR010334">
    <property type="entry name" value="Dcp1"/>
</dbReference>
<dbReference type="GO" id="GO:0000290">
    <property type="term" value="P:deadenylation-dependent decapping of nuclear-transcribed mRNA"/>
    <property type="evidence" value="ECO:0007669"/>
    <property type="project" value="InterPro"/>
</dbReference>
<dbReference type="OMA" id="LFVCTQS"/>
<accession>W3WVK0</accession>
<dbReference type="GeneID" id="19275753"/>
<dbReference type="eggNOG" id="KOG2868">
    <property type="taxonomic scope" value="Eukaryota"/>
</dbReference>
<evidence type="ECO:0000256" key="4">
    <source>
        <dbReference type="ARBA" id="ARBA00022664"/>
    </source>
</evidence>
<dbReference type="InterPro" id="IPR011993">
    <property type="entry name" value="PH-like_dom_sf"/>
</dbReference>
<dbReference type="SUPFAM" id="SSF50729">
    <property type="entry name" value="PH domain-like"/>
    <property type="match status" value="1"/>
</dbReference>
<dbReference type="GO" id="GO:0031087">
    <property type="term" value="P:deadenylation-independent decapping of nuclear-transcribed mRNA"/>
    <property type="evidence" value="ECO:0007669"/>
    <property type="project" value="TreeGrafter"/>
</dbReference>
<dbReference type="GO" id="GO:0003729">
    <property type="term" value="F:mRNA binding"/>
    <property type="evidence" value="ECO:0007669"/>
    <property type="project" value="TreeGrafter"/>
</dbReference>
<name>W3WVK0_PESFW</name>
<protein>
    <submittedName>
        <fullName evidence="6">Uncharacterized protein</fullName>
    </submittedName>
</protein>
<reference evidence="7" key="1">
    <citation type="journal article" date="2015" name="BMC Genomics">
        <title>Genomic and transcriptomic analysis of the endophytic fungus Pestalotiopsis fici reveals its lifestyle and high potential for synthesis of natural products.</title>
        <authorList>
            <person name="Wang X."/>
            <person name="Zhang X."/>
            <person name="Liu L."/>
            <person name="Xiang M."/>
            <person name="Wang W."/>
            <person name="Sun X."/>
            <person name="Che Y."/>
            <person name="Guo L."/>
            <person name="Liu G."/>
            <person name="Guo L."/>
            <person name="Wang C."/>
            <person name="Yin W.B."/>
            <person name="Stadler M."/>
            <person name="Zhang X."/>
            <person name="Liu X."/>
        </authorList>
    </citation>
    <scope>NUCLEOTIDE SEQUENCE [LARGE SCALE GENOMIC DNA]</scope>
    <source>
        <strain evidence="7">W106-1 / CGMCC3.15140</strain>
    </source>
</reference>
<dbReference type="GO" id="GO:0000932">
    <property type="term" value="C:P-body"/>
    <property type="evidence" value="ECO:0007669"/>
    <property type="project" value="TreeGrafter"/>
</dbReference>
<dbReference type="GO" id="GO:0006397">
    <property type="term" value="P:mRNA processing"/>
    <property type="evidence" value="ECO:0007669"/>
    <property type="project" value="UniProtKB-KW"/>
</dbReference>
<evidence type="ECO:0000256" key="2">
    <source>
        <dbReference type="ARBA" id="ARBA00008778"/>
    </source>
</evidence>
<comment type="similarity">
    <text evidence="2">Belongs to the DCP1 family.</text>
</comment>
<dbReference type="InParanoid" id="W3WVK0"/>
<dbReference type="Proteomes" id="UP000030651">
    <property type="component" value="Unassembled WGS sequence"/>
</dbReference>
<dbReference type="RefSeq" id="XP_007837512.1">
    <property type="nucleotide sequence ID" value="XM_007839321.1"/>
</dbReference>
<dbReference type="PANTHER" id="PTHR16290">
    <property type="entry name" value="TRANSCRIPTION FACTOR SMIF DECAPPING ENZYME DCP1"/>
    <property type="match status" value="1"/>
</dbReference>
<proteinExistence type="inferred from homology"/>
<dbReference type="PANTHER" id="PTHR16290:SF0">
    <property type="entry name" value="DECAPPING PROTEIN 1, ISOFORM A"/>
    <property type="match status" value="1"/>
</dbReference>
<keyword evidence="3" id="KW-0963">Cytoplasm</keyword>
<feature type="compositionally biased region" description="Basic residues" evidence="5">
    <location>
        <begin position="1"/>
        <end position="12"/>
    </location>
</feature>
<dbReference type="AlphaFoldDB" id="W3WVK0"/>
<dbReference type="Gene3D" id="2.30.29.30">
    <property type="entry name" value="Pleckstrin-homology domain (PH domain)/Phosphotyrosine-binding domain (PTB)"/>
    <property type="match status" value="1"/>
</dbReference>
<keyword evidence="4" id="KW-0507">mRNA processing</keyword>